<gene>
    <name evidence="1" type="ORF">EYD46_05645</name>
</gene>
<evidence type="ECO:0008006" key="3">
    <source>
        <dbReference type="Google" id="ProtNLM"/>
    </source>
</evidence>
<dbReference type="PANTHER" id="PTHR21621:SF0">
    <property type="entry name" value="BETA-CITRYLGLUTAMATE SYNTHASE B-RELATED"/>
    <property type="match status" value="1"/>
</dbReference>
<protein>
    <recommendedName>
        <fullName evidence="3">ATP-grasp domain-containing protein</fullName>
    </recommendedName>
</protein>
<name>A0A4Q9FQK7_9FLAO</name>
<dbReference type="RefSeq" id="WP_130936085.1">
    <property type="nucleotide sequence ID" value="NZ_BMEE01000001.1"/>
</dbReference>
<organism evidence="1 2">
    <name type="scientific">Hyunsoonleella pacifica</name>
    <dbReference type="NCBI Taxonomy" id="1080224"/>
    <lineage>
        <taxon>Bacteria</taxon>
        <taxon>Pseudomonadati</taxon>
        <taxon>Bacteroidota</taxon>
        <taxon>Flavobacteriia</taxon>
        <taxon>Flavobacteriales</taxon>
        <taxon>Flavobacteriaceae</taxon>
    </lineage>
</organism>
<dbReference type="InterPro" id="IPR013815">
    <property type="entry name" value="ATP_grasp_subdomain_1"/>
</dbReference>
<evidence type="ECO:0000313" key="2">
    <source>
        <dbReference type="Proteomes" id="UP000292372"/>
    </source>
</evidence>
<dbReference type="EMBL" id="SIRS01000002">
    <property type="protein sequence ID" value="TBN17795.1"/>
    <property type="molecule type" value="Genomic_DNA"/>
</dbReference>
<dbReference type="SUPFAM" id="SSF56059">
    <property type="entry name" value="Glutathione synthetase ATP-binding domain-like"/>
    <property type="match status" value="1"/>
</dbReference>
<dbReference type="GO" id="GO:0016879">
    <property type="term" value="F:ligase activity, forming carbon-nitrogen bonds"/>
    <property type="evidence" value="ECO:0007669"/>
    <property type="project" value="TreeGrafter"/>
</dbReference>
<dbReference type="Proteomes" id="UP000292372">
    <property type="component" value="Unassembled WGS sequence"/>
</dbReference>
<dbReference type="PANTHER" id="PTHR21621">
    <property type="entry name" value="RIBOSOMAL PROTEIN S6 MODIFICATION PROTEIN"/>
    <property type="match status" value="1"/>
</dbReference>
<dbReference type="AlphaFoldDB" id="A0A4Q9FQK7"/>
<comment type="caution">
    <text evidence="1">The sequence shown here is derived from an EMBL/GenBank/DDBJ whole genome shotgun (WGS) entry which is preliminary data.</text>
</comment>
<keyword evidence="2" id="KW-1185">Reference proteome</keyword>
<sequence length="384" mass="43463">MALLGIDLILDEYRQWHILEVNDHPTGLYLADQLLNTSTQFSKYLSRNGIDKIAEKLISKCRNKAIVLLLPDCFRIKNGFSNRPISITDNMFLGDYRIEKTLEDFNALLTYLNGKKIETFIADFSSIKQVGSKISLKSIEVGAMYRRSSQFPKNEPDCFCLNDLRLRAICPDKKQLAELLIDVGLSSNCLIYHDFNNAYTLAEEWLISGQSIIIKPEKGSASVGIQKVSSIKDLKEKKELLDKSKDSSNMIFQKWIEPSKTFKNGKPYYYDIRINILDGKVISGFGRSSAAPCEDVSWSETPLVWLTTTGKVVPLAIGENKVGKTDTIYLSEQEMSQLETIAGLINLAVHTNCDNSFYNDTTKKIGNFKSQEGIKDKMHYIFLE</sequence>
<dbReference type="GO" id="GO:0005524">
    <property type="term" value="F:ATP binding"/>
    <property type="evidence" value="ECO:0007669"/>
    <property type="project" value="InterPro"/>
</dbReference>
<proteinExistence type="predicted"/>
<accession>A0A4Q9FQK7</accession>
<dbReference type="Gene3D" id="3.30.1490.20">
    <property type="entry name" value="ATP-grasp fold, A domain"/>
    <property type="match status" value="1"/>
</dbReference>
<dbReference type="OrthoDB" id="24041at2"/>
<evidence type="ECO:0000313" key="1">
    <source>
        <dbReference type="EMBL" id="TBN17795.1"/>
    </source>
</evidence>
<dbReference type="GO" id="GO:0005737">
    <property type="term" value="C:cytoplasm"/>
    <property type="evidence" value="ECO:0007669"/>
    <property type="project" value="TreeGrafter"/>
</dbReference>
<reference evidence="1 2" key="1">
    <citation type="journal article" date="2015" name="Int. J. Syst. Evol. Microbiol.">
        <title>Hyunsoonleella pacifica sp. nov., isolated from seawater of South Pacific Gyre.</title>
        <authorList>
            <person name="Gao X."/>
            <person name="Zhang Z."/>
            <person name="Dai X."/>
            <person name="Zhang X.H."/>
        </authorList>
    </citation>
    <scope>NUCLEOTIDE SEQUENCE [LARGE SCALE GENOMIC DNA]</scope>
    <source>
        <strain evidence="1 2">SW033</strain>
    </source>
</reference>